<evidence type="ECO:0000313" key="1">
    <source>
        <dbReference type="EMBL" id="KAI4564760.1"/>
    </source>
</evidence>
<name>A0ACB9UCD4_9CETA</name>
<evidence type="ECO:0000313" key="2">
    <source>
        <dbReference type="Proteomes" id="UP001057279"/>
    </source>
</evidence>
<accession>A0ACB9UCD4</accession>
<proteinExistence type="predicted"/>
<dbReference type="Proteomes" id="UP001057279">
    <property type="component" value="Linkage Group LG19"/>
</dbReference>
<dbReference type="EMBL" id="CM043044">
    <property type="protein sequence ID" value="KAI4564760.1"/>
    <property type="molecule type" value="Genomic_DNA"/>
</dbReference>
<keyword evidence="2" id="KW-1185">Reference proteome</keyword>
<protein>
    <submittedName>
        <fullName evidence="1">Uncharacterized protein</fullName>
    </submittedName>
</protein>
<comment type="caution">
    <text evidence="1">The sequence shown here is derived from an EMBL/GenBank/DDBJ whole genome shotgun (WGS) entry which is preliminary data.</text>
</comment>
<reference evidence="1" key="1">
    <citation type="submission" date="2022-03" db="EMBL/GenBank/DDBJ databases">
        <title>Genomic analyses of argali, domestic sheep and their hybrids provide insights into chromosomal evolution, heterosis and genetic basis of agronomic traits.</title>
        <authorList>
            <person name="Li M."/>
        </authorList>
    </citation>
    <scope>NUCLEOTIDE SEQUENCE</scope>
    <source>
        <strain evidence="1">F1 hybrid</strain>
    </source>
</reference>
<gene>
    <name evidence="1" type="ORF">MJG53_015772</name>
</gene>
<sequence length="180" mass="20202">MDFGIIGLFVVIRSFPPPGCSEVSDEIFLMFLMKDDICLPVIEDISSAGILLNTLHSQHDPKSKKHRETNYWRKMTPKDLPPHDENDSLVPHYLARSGKEPVQHSSLASRYKPQRRKEAFGPAASLVRNQGPSIELHRCLHIPQTFSLAHLGFLSGPPPQTVVTDGRTPSYLCEKLSGYE</sequence>
<organism evidence="1 2">
    <name type="scientific">Ovis ammon polii x Ovis aries</name>
    <dbReference type="NCBI Taxonomy" id="2918886"/>
    <lineage>
        <taxon>Eukaryota</taxon>
        <taxon>Metazoa</taxon>
        <taxon>Chordata</taxon>
        <taxon>Craniata</taxon>
        <taxon>Vertebrata</taxon>
        <taxon>Euteleostomi</taxon>
        <taxon>Mammalia</taxon>
        <taxon>Eutheria</taxon>
        <taxon>Laurasiatheria</taxon>
        <taxon>Artiodactyla</taxon>
        <taxon>Ruminantia</taxon>
        <taxon>Pecora</taxon>
        <taxon>Bovidae</taxon>
        <taxon>Caprinae</taxon>
        <taxon>Ovis</taxon>
    </lineage>
</organism>